<evidence type="ECO:0000256" key="2">
    <source>
        <dbReference type="ARBA" id="ARBA00023125"/>
    </source>
</evidence>
<organism evidence="6 7">
    <name type="scientific">Lentzea tibetensis</name>
    <dbReference type="NCBI Taxonomy" id="2591470"/>
    <lineage>
        <taxon>Bacteria</taxon>
        <taxon>Bacillati</taxon>
        <taxon>Actinomycetota</taxon>
        <taxon>Actinomycetes</taxon>
        <taxon>Pseudonocardiales</taxon>
        <taxon>Pseudonocardiaceae</taxon>
        <taxon>Lentzea</taxon>
    </lineage>
</organism>
<evidence type="ECO:0000256" key="4">
    <source>
        <dbReference type="SAM" id="MobiDB-lite"/>
    </source>
</evidence>
<dbReference type="Gene3D" id="1.10.10.10">
    <property type="entry name" value="Winged helix-like DNA-binding domain superfamily/Winged helix DNA-binding domain"/>
    <property type="match status" value="1"/>
</dbReference>
<name>A0A563F2G3_9PSEU</name>
<dbReference type="SMART" id="SM00421">
    <property type="entry name" value="HTH_LUXR"/>
    <property type="match status" value="1"/>
</dbReference>
<feature type="compositionally biased region" description="Polar residues" evidence="4">
    <location>
        <begin position="305"/>
        <end position="317"/>
    </location>
</feature>
<dbReference type="Pfam" id="PF00196">
    <property type="entry name" value="GerE"/>
    <property type="match status" value="1"/>
</dbReference>
<evidence type="ECO:0000256" key="3">
    <source>
        <dbReference type="ARBA" id="ARBA00023163"/>
    </source>
</evidence>
<comment type="caution">
    <text evidence="6">The sequence shown here is derived from an EMBL/GenBank/DDBJ whole genome shotgun (WGS) entry which is preliminary data.</text>
</comment>
<keyword evidence="3" id="KW-0804">Transcription</keyword>
<feature type="domain" description="HTH luxR-type" evidence="5">
    <location>
        <begin position="329"/>
        <end position="393"/>
    </location>
</feature>
<dbReference type="CDD" id="cd06170">
    <property type="entry name" value="LuxR_C_like"/>
    <property type="match status" value="1"/>
</dbReference>
<dbReference type="EMBL" id="VOBR01000002">
    <property type="protein sequence ID" value="TWP53928.1"/>
    <property type="molecule type" value="Genomic_DNA"/>
</dbReference>
<evidence type="ECO:0000313" key="7">
    <source>
        <dbReference type="Proteomes" id="UP000316639"/>
    </source>
</evidence>
<dbReference type="PROSITE" id="PS00622">
    <property type="entry name" value="HTH_LUXR_1"/>
    <property type="match status" value="1"/>
</dbReference>
<dbReference type="InterPro" id="IPR000792">
    <property type="entry name" value="Tscrpt_reg_LuxR_C"/>
</dbReference>
<gene>
    <name evidence="6" type="ORF">FKR81_04015</name>
</gene>
<dbReference type="PANTHER" id="PTHR44688:SF16">
    <property type="entry name" value="DNA-BINDING TRANSCRIPTIONAL ACTIVATOR DEVR_DOSR"/>
    <property type="match status" value="1"/>
</dbReference>
<dbReference type="OrthoDB" id="3178131at2"/>
<dbReference type="PRINTS" id="PR00038">
    <property type="entry name" value="HTHLUXR"/>
</dbReference>
<dbReference type="PANTHER" id="PTHR44688">
    <property type="entry name" value="DNA-BINDING TRANSCRIPTIONAL ACTIVATOR DEVR_DOSR"/>
    <property type="match status" value="1"/>
</dbReference>
<dbReference type="GO" id="GO:0003677">
    <property type="term" value="F:DNA binding"/>
    <property type="evidence" value="ECO:0007669"/>
    <property type="project" value="UniProtKB-KW"/>
</dbReference>
<keyword evidence="2" id="KW-0238">DNA-binding</keyword>
<dbReference type="AlphaFoldDB" id="A0A563F2G3"/>
<protein>
    <submittedName>
        <fullName evidence="6">Helix-turn-helix transcriptional regulator</fullName>
    </submittedName>
</protein>
<accession>A0A563F2G3</accession>
<dbReference type="Proteomes" id="UP000316639">
    <property type="component" value="Unassembled WGS sequence"/>
</dbReference>
<evidence type="ECO:0000313" key="6">
    <source>
        <dbReference type="EMBL" id="TWP53928.1"/>
    </source>
</evidence>
<evidence type="ECO:0000259" key="5">
    <source>
        <dbReference type="PROSITE" id="PS50043"/>
    </source>
</evidence>
<dbReference type="RefSeq" id="WP_146349524.1">
    <property type="nucleotide sequence ID" value="NZ_VOBR01000002.1"/>
</dbReference>
<feature type="region of interest" description="Disordered" evidence="4">
    <location>
        <begin position="296"/>
        <end position="317"/>
    </location>
</feature>
<proteinExistence type="predicted"/>
<dbReference type="SUPFAM" id="SSF46894">
    <property type="entry name" value="C-terminal effector domain of the bipartite response regulators"/>
    <property type="match status" value="1"/>
</dbReference>
<sequence>MLRTDAHRSDCLAALAIRQTISGANFPEAARLARAALDAGSCRDDPVCVWRSMIGLVAAGDLVTADAHVGRLLDDVNPGLADERRRRTMHAQVRGQIARLSGDLATARAVLTDAPPGASSLRLLSTALLVEVLVDTGDVDEAEKTLLAGDFDHELGQPSAMRPMFLTARAAVHRAKGRPLAAYVDYVVCGHDFLALGVKSPAIAPWRGKAALAAHAAQREELAQQLAAEELAAARRWGEPRTVGTALSTLGRVRGDDGTALLADAADLLAVAGAQHELACTRLELGRRLAARGDTNAARGEYASAHTSASRTGHANQLQQASEGLAQLGPAPARPLTRQEDLVAGLAEAGLSNRAIAQRLFLTVHTVEAHLSNVYRKLGVNGRKDLSGALRAR</sequence>
<evidence type="ECO:0000256" key="1">
    <source>
        <dbReference type="ARBA" id="ARBA00023015"/>
    </source>
</evidence>
<dbReference type="InterPro" id="IPR016032">
    <property type="entry name" value="Sig_transdc_resp-reg_C-effctor"/>
</dbReference>
<keyword evidence="1" id="KW-0805">Transcription regulation</keyword>
<reference evidence="6 7" key="1">
    <citation type="submission" date="2019-07" db="EMBL/GenBank/DDBJ databases">
        <title>Lentzea xizangensis sp. nov., isolated from Qinghai-Tibetan Plateau Soils.</title>
        <authorList>
            <person name="Huang J."/>
        </authorList>
    </citation>
    <scope>NUCLEOTIDE SEQUENCE [LARGE SCALE GENOMIC DNA]</scope>
    <source>
        <strain evidence="6 7">FXJ1.1311</strain>
    </source>
</reference>
<dbReference type="InterPro" id="IPR036388">
    <property type="entry name" value="WH-like_DNA-bd_sf"/>
</dbReference>
<keyword evidence="7" id="KW-1185">Reference proteome</keyword>
<dbReference type="GO" id="GO:0006355">
    <property type="term" value="P:regulation of DNA-templated transcription"/>
    <property type="evidence" value="ECO:0007669"/>
    <property type="project" value="InterPro"/>
</dbReference>
<dbReference type="PROSITE" id="PS50043">
    <property type="entry name" value="HTH_LUXR_2"/>
    <property type="match status" value="1"/>
</dbReference>